<reference evidence="2 3" key="1">
    <citation type="submission" date="2017-04" db="EMBL/GenBank/DDBJ databases">
        <authorList>
            <person name="Afonso C.L."/>
            <person name="Miller P.J."/>
            <person name="Scott M.A."/>
            <person name="Spackman E."/>
            <person name="Goraichik I."/>
            <person name="Dimitrov K.M."/>
            <person name="Suarez D.L."/>
            <person name="Swayne D.E."/>
        </authorList>
    </citation>
    <scope>NUCLEOTIDE SEQUENCE [LARGE SCALE GENOMIC DNA]</scope>
    <source>
        <strain evidence="2 3">DSM 26133</strain>
    </source>
</reference>
<feature type="signal peptide" evidence="1">
    <location>
        <begin position="1"/>
        <end position="18"/>
    </location>
</feature>
<evidence type="ECO:0000313" key="2">
    <source>
        <dbReference type="EMBL" id="SMD33701.1"/>
    </source>
</evidence>
<dbReference type="OrthoDB" id="1467065at2"/>
<accession>A0A1W2GAR9</accession>
<dbReference type="STRING" id="692418.SAMN04488029_1619"/>
<name>A0A1W2GAR9_REIFA</name>
<dbReference type="AlphaFoldDB" id="A0A1W2GAR9"/>
<evidence type="ECO:0000256" key="1">
    <source>
        <dbReference type="SAM" id="SignalP"/>
    </source>
</evidence>
<keyword evidence="1" id="KW-0732">Signal</keyword>
<evidence type="ECO:0000313" key="3">
    <source>
        <dbReference type="Proteomes" id="UP000192472"/>
    </source>
</evidence>
<keyword evidence="3" id="KW-1185">Reference proteome</keyword>
<sequence length="261" mass="28742">MRIIVILFLIIAFQPAQAQQYTVIHVIGKIYNSQTNSYLKSGSKLSEDSKLKFETAHARAAVLSSSRGRYIIQQQSHQSNGSDLVYSLSTVLAPARGKMSTRSGGINNQMDFVKKFGESPIAIVGGKYTAAISTTSYPSDDSRFFYASYTFNGETINKKLNIENGSLVFDMSTFYAVDGITIDPNQTSAAKLFYYDSQKEESTEITSLDFVIVNDTAFAAIIKSLEDLSKEEQAKSMQEIIVSLYGSCELSDIQAILKASN</sequence>
<feature type="chain" id="PRO_5012732380" evidence="1">
    <location>
        <begin position="19"/>
        <end position="261"/>
    </location>
</feature>
<proteinExistence type="predicted"/>
<dbReference type="Proteomes" id="UP000192472">
    <property type="component" value="Unassembled WGS sequence"/>
</dbReference>
<protein>
    <submittedName>
        <fullName evidence="2">Uncharacterized protein</fullName>
    </submittedName>
</protein>
<dbReference type="RefSeq" id="WP_139793803.1">
    <property type="nucleotide sequence ID" value="NZ_FWYF01000002.1"/>
</dbReference>
<dbReference type="EMBL" id="FWYF01000002">
    <property type="protein sequence ID" value="SMD33701.1"/>
    <property type="molecule type" value="Genomic_DNA"/>
</dbReference>
<organism evidence="2 3">
    <name type="scientific">Reichenbachiella faecimaris</name>
    <dbReference type="NCBI Taxonomy" id="692418"/>
    <lineage>
        <taxon>Bacteria</taxon>
        <taxon>Pseudomonadati</taxon>
        <taxon>Bacteroidota</taxon>
        <taxon>Cytophagia</taxon>
        <taxon>Cytophagales</taxon>
        <taxon>Reichenbachiellaceae</taxon>
        <taxon>Reichenbachiella</taxon>
    </lineage>
</organism>
<gene>
    <name evidence="2" type="ORF">SAMN04488029_1619</name>
</gene>